<organism evidence="5 6">
    <name type="scientific">Candidatus Odyssella acanthamoebae</name>
    <dbReference type="NCBI Taxonomy" id="91604"/>
    <lineage>
        <taxon>Bacteria</taxon>
        <taxon>Pseudomonadati</taxon>
        <taxon>Pseudomonadota</taxon>
        <taxon>Alphaproteobacteria</taxon>
        <taxon>Holosporales</taxon>
        <taxon>Candidatus Paracaedibacteraceae</taxon>
        <taxon>Candidatus Odyssella</taxon>
    </lineage>
</organism>
<dbReference type="Gene3D" id="3.40.30.10">
    <property type="entry name" value="Glutaredoxin"/>
    <property type="match status" value="1"/>
</dbReference>
<protein>
    <recommendedName>
        <fullName evidence="7">Thioredoxin domain-containing protein</fullName>
    </recommendedName>
</protein>
<dbReference type="KEGG" id="paca:ID47_07840"/>
<dbReference type="InterPro" id="IPR036249">
    <property type="entry name" value="Thioredoxin-like_sf"/>
</dbReference>
<dbReference type="PANTHER" id="PTHR12151">
    <property type="entry name" value="ELECTRON TRANSPORT PROTIN SCO1/SENC FAMILY MEMBER"/>
    <property type="match status" value="1"/>
</dbReference>
<keyword evidence="6" id="KW-1185">Reference proteome</keyword>
<proteinExistence type="inferred from homology"/>
<keyword evidence="3" id="KW-0479">Metal-binding</keyword>
<sequence length="209" mass="23512">MNFRLLRLSLLGLSIGIGLIGLGAYYIKNQAIHFNQDSDRHLPNLGGPFTLVDQFGKTRTEQDFRGKYMLVYFGYTFCPDVCPLGLRNLSSALATLGRDLDQVAPIFITIDPERDTVESLQSYASTIHSSFVMLTGTQRELDPVLKSYNVYAVKAKPDGTMADYLMDHSSLIYLMDRNGTLVDFFPHTASPKEIADKIHKHLMQEIQKS</sequence>
<dbReference type="OrthoDB" id="9790194at2"/>
<evidence type="ECO:0000256" key="4">
    <source>
        <dbReference type="PIRSR" id="PIRSR603782-2"/>
    </source>
</evidence>
<evidence type="ECO:0000313" key="6">
    <source>
        <dbReference type="Proteomes" id="UP000028926"/>
    </source>
</evidence>
<dbReference type="FunFam" id="3.40.30.10:FF:000013">
    <property type="entry name" value="Blast:Protein SCO1 homolog, mitochondrial"/>
    <property type="match status" value="1"/>
</dbReference>
<dbReference type="STRING" id="91604.ID47_07840"/>
<feature type="binding site" evidence="3">
    <location>
        <position position="168"/>
    </location>
    <ligand>
        <name>Cu cation</name>
        <dbReference type="ChEBI" id="CHEBI:23378"/>
    </ligand>
</feature>
<evidence type="ECO:0000256" key="3">
    <source>
        <dbReference type="PIRSR" id="PIRSR603782-1"/>
    </source>
</evidence>
<comment type="similarity">
    <text evidence="1">Belongs to the SCO1/2 family.</text>
</comment>
<feature type="disulfide bond" description="Redox-active" evidence="4">
    <location>
        <begin position="78"/>
        <end position="82"/>
    </location>
</feature>
<keyword evidence="4" id="KW-1015">Disulfide bond</keyword>
<accession>A0A077AYD7</accession>
<dbReference type="Pfam" id="PF02630">
    <property type="entry name" value="SCO1-SenC"/>
    <property type="match status" value="1"/>
</dbReference>
<evidence type="ECO:0008006" key="7">
    <source>
        <dbReference type="Google" id="ProtNLM"/>
    </source>
</evidence>
<dbReference type="CDD" id="cd02968">
    <property type="entry name" value="SCO"/>
    <property type="match status" value="1"/>
</dbReference>
<evidence type="ECO:0000313" key="5">
    <source>
        <dbReference type="EMBL" id="AIK96648.1"/>
    </source>
</evidence>
<dbReference type="RefSeq" id="WP_038465235.1">
    <property type="nucleotide sequence ID" value="NZ_CP008941.1"/>
</dbReference>
<feature type="binding site" evidence="3">
    <location>
        <position position="82"/>
    </location>
    <ligand>
        <name>Cu cation</name>
        <dbReference type="ChEBI" id="CHEBI:23378"/>
    </ligand>
</feature>
<evidence type="ECO:0000256" key="2">
    <source>
        <dbReference type="ARBA" id="ARBA00023008"/>
    </source>
</evidence>
<keyword evidence="2 3" id="KW-0186">Copper</keyword>
<dbReference type="HOGENOM" id="CLU_050131_3_1_5"/>
<dbReference type="EMBL" id="CP008941">
    <property type="protein sequence ID" value="AIK96648.1"/>
    <property type="molecule type" value="Genomic_DNA"/>
</dbReference>
<dbReference type="Proteomes" id="UP000028926">
    <property type="component" value="Chromosome"/>
</dbReference>
<name>A0A077AYD7_9PROT</name>
<reference evidence="5 6" key="1">
    <citation type="submission" date="2014-07" db="EMBL/GenBank/DDBJ databases">
        <title>Comparative genomic insights into amoeba endosymbionts belonging to the families of Holosporaceae and Candidatus Midichloriaceae within Rickettsiales.</title>
        <authorList>
            <person name="Wang Z."/>
            <person name="Wu M."/>
        </authorList>
    </citation>
    <scope>NUCLEOTIDE SEQUENCE [LARGE SCALE GENOMIC DNA]</scope>
    <source>
        <strain evidence="5">PRA3</strain>
    </source>
</reference>
<feature type="binding site" evidence="3">
    <location>
        <position position="78"/>
    </location>
    <ligand>
        <name>Cu cation</name>
        <dbReference type="ChEBI" id="CHEBI:23378"/>
    </ligand>
</feature>
<dbReference type="GO" id="GO:0046872">
    <property type="term" value="F:metal ion binding"/>
    <property type="evidence" value="ECO:0007669"/>
    <property type="project" value="UniProtKB-KW"/>
</dbReference>
<dbReference type="SUPFAM" id="SSF52833">
    <property type="entry name" value="Thioredoxin-like"/>
    <property type="match status" value="1"/>
</dbReference>
<gene>
    <name evidence="5" type="ORF">ID47_07840</name>
</gene>
<dbReference type="AlphaFoldDB" id="A0A077AYD7"/>
<dbReference type="PANTHER" id="PTHR12151:SF25">
    <property type="entry name" value="LINALOOL DEHYDRATASE_ISOMERASE DOMAIN-CONTAINING PROTEIN"/>
    <property type="match status" value="1"/>
</dbReference>
<dbReference type="InterPro" id="IPR003782">
    <property type="entry name" value="SCO1/SenC"/>
</dbReference>
<dbReference type="eggNOG" id="COG1999">
    <property type="taxonomic scope" value="Bacteria"/>
</dbReference>
<evidence type="ECO:0000256" key="1">
    <source>
        <dbReference type="ARBA" id="ARBA00010996"/>
    </source>
</evidence>